<dbReference type="EMBL" id="MKGL01000670">
    <property type="protein sequence ID" value="RNE96570.1"/>
    <property type="molecule type" value="Genomic_DNA"/>
</dbReference>
<comment type="caution">
    <text evidence="2">The sequence shown here is derived from an EMBL/GenBank/DDBJ whole genome shotgun (WGS) entry which is preliminary data.</text>
</comment>
<gene>
    <name evidence="2" type="ORF">TraAM80_09722</name>
</gene>
<feature type="region of interest" description="Disordered" evidence="1">
    <location>
        <begin position="50"/>
        <end position="76"/>
    </location>
</feature>
<reference evidence="2 3" key="1">
    <citation type="journal article" date="2018" name="BMC Genomics">
        <title>Genomic comparison of Trypanosoma conorhini and Trypanosoma rangeli to Trypanosoma cruzi strains of high and low virulence.</title>
        <authorList>
            <person name="Bradwell K.R."/>
            <person name="Koparde V.N."/>
            <person name="Matveyev A.V."/>
            <person name="Serrano M.G."/>
            <person name="Alves J.M."/>
            <person name="Parikh H."/>
            <person name="Huang B."/>
            <person name="Lee V."/>
            <person name="Espinosa-Alvarez O."/>
            <person name="Ortiz P.A."/>
            <person name="Costa-Martins A.G."/>
            <person name="Teixeira M.M."/>
            <person name="Buck G.A."/>
        </authorList>
    </citation>
    <scope>NUCLEOTIDE SEQUENCE [LARGE SCALE GENOMIC DNA]</scope>
    <source>
        <strain evidence="2 3">AM80</strain>
    </source>
</reference>
<feature type="region of interest" description="Disordered" evidence="1">
    <location>
        <begin position="91"/>
        <end position="157"/>
    </location>
</feature>
<evidence type="ECO:0000256" key="1">
    <source>
        <dbReference type="SAM" id="MobiDB-lite"/>
    </source>
</evidence>
<name>A0A3R7MWW8_TRYRA</name>
<evidence type="ECO:0000313" key="3">
    <source>
        <dbReference type="Proteomes" id="UP000283634"/>
    </source>
</evidence>
<dbReference type="AlphaFoldDB" id="A0A3R7MWW8"/>
<keyword evidence="3" id="KW-1185">Reference proteome</keyword>
<dbReference type="Proteomes" id="UP000283634">
    <property type="component" value="Unassembled WGS sequence"/>
</dbReference>
<proteinExistence type="predicted"/>
<protein>
    <submittedName>
        <fullName evidence="2">Uncharacterized protein</fullName>
    </submittedName>
</protein>
<accession>A0A3R7MWW8</accession>
<feature type="compositionally biased region" description="Basic residues" evidence="1">
    <location>
        <begin position="115"/>
        <end position="139"/>
    </location>
</feature>
<evidence type="ECO:0000313" key="2">
    <source>
        <dbReference type="EMBL" id="RNE96570.1"/>
    </source>
</evidence>
<organism evidence="2 3">
    <name type="scientific">Trypanosoma rangeli</name>
    <dbReference type="NCBI Taxonomy" id="5698"/>
    <lineage>
        <taxon>Eukaryota</taxon>
        <taxon>Discoba</taxon>
        <taxon>Euglenozoa</taxon>
        <taxon>Kinetoplastea</taxon>
        <taxon>Metakinetoplastina</taxon>
        <taxon>Trypanosomatida</taxon>
        <taxon>Trypanosomatidae</taxon>
        <taxon>Trypanosoma</taxon>
        <taxon>Herpetosoma</taxon>
    </lineage>
</organism>
<dbReference type="RefSeq" id="XP_029233735.1">
    <property type="nucleotide sequence ID" value="XM_029386390.1"/>
</dbReference>
<sequence length="225" mass="24799">MFASALRRLSAGNVGAITGNAARCHQNFCVAEHPTHTAKVKQAGTAVHNGQLQPRLPAHPTRSRTAATERRKKKKLPLTYNQRVCLFALSPTLKAKPSQPPPQPTQDTQREHPPRWPHTRTHKKCARNHPMTRHPHRTATGRPTSPEELPATPPVRSPAMFSLAGIRSPIETRDVLQDGGGLEDAALLHPVLAAKPQRPERHGHVGEGRRHPNLVLARVLKGSHR</sequence>
<dbReference type="GeneID" id="40333655"/>